<protein>
    <submittedName>
        <fullName evidence="1">Uncharacterized protein</fullName>
    </submittedName>
</protein>
<reference evidence="1" key="1">
    <citation type="submission" date="2019-02" db="EMBL/GenBank/DDBJ databases">
        <authorList>
            <person name="Gruber-Vodicka R. H."/>
            <person name="Seah K. B. B."/>
        </authorList>
    </citation>
    <scope>NUCLEOTIDE SEQUENCE</scope>
    <source>
        <strain evidence="1">BECK_BZ125</strain>
    </source>
</reference>
<name>A0A450YJZ9_9GAMM</name>
<proteinExistence type="predicted"/>
<organism evidence="1">
    <name type="scientific">Candidatus Kentrum sp. TC</name>
    <dbReference type="NCBI Taxonomy" id="2126339"/>
    <lineage>
        <taxon>Bacteria</taxon>
        <taxon>Pseudomonadati</taxon>
        <taxon>Pseudomonadota</taxon>
        <taxon>Gammaproteobacteria</taxon>
        <taxon>Candidatus Kentrum</taxon>
    </lineage>
</organism>
<dbReference type="AlphaFoldDB" id="A0A450YJZ9"/>
<gene>
    <name evidence="1" type="ORF">BECKTC1821E_GA0114239_10159</name>
</gene>
<sequence length="93" mass="11186">MNRLFSNRPHFHITFTVLSRFRKLLFEKRSLTNAVYLFYVQTSLPVVFRKLLLIQTFCLDRHSRFLFTFSALRVRLPCFLAFRSISPVLFLQP</sequence>
<evidence type="ECO:0000313" key="1">
    <source>
        <dbReference type="EMBL" id="VFK41862.1"/>
    </source>
</evidence>
<dbReference type="EMBL" id="CAADFT010000015">
    <property type="protein sequence ID" value="VFK41862.1"/>
    <property type="molecule type" value="Genomic_DNA"/>
</dbReference>
<accession>A0A450YJZ9</accession>